<dbReference type="RefSeq" id="XP_033605496.1">
    <property type="nucleotide sequence ID" value="XM_033746306.1"/>
</dbReference>
<accession>A0A6A6WLG1</accession>
<evidence type="ECO:0008006" key="4">
    <source>
        <dbReference type="Google" id="ProtNLM"/>
    </source>
</evidence>
<sequence>MVVRQRNKRSKGEDVPSPKANTQLKQDLPTVLSIPDVAGYDINDLMMPLPPLDMDIVCIDDGDTYSWNNGPGLTYNGDDDSMTQESSGTGPTLSQDESKDTLTEQLMKLSQRATRATRELECGEIVLPLTVNSPVVNEAFETANALVRIINSMPLTDSTYESSLLSRDSSQQQLPTFLALAAYQYVLGLFRAICGSIKCSSGSIAQGIELQQQTLHGAGSCSAQFIMVLQLIMHLLNRIGRSLRTGSRRNSDQHELGGGEVGSLQGVVDSAQVMLRSMTDEHVKLGGVIQDLQAGIEEGVHM</sequence>
<feature type="region of interest" description="Disordered" evidence="1">
    <location>
        <begin position="70"/>
        <end position="98"/>
    </location>
</feature>
<keyword evidence="3" id="KW-1185">Reference proteome</keyword>
<organism evidence="2 3">
    <name type="scientific">Pseudovirgaria hyperparasitica</name>
    <dbReference type="NCBI Taxonomy" id="470096"/>
    <lineage>
        <taxon>Eukaryota</taxon>
        <taxon>Fungi</taxon>
        <taxon>Dikarya</taxon>
        <taxon>Ascomycota</taxon>
        <taxon>Pezizomycotina</taxon>
        <taxon>Dothideomycetes</taxon>
        <taxon>Dothideomycetes incertae sedis</taxon>
        <taxon>Acrospermales</taxon>
        <taxon>Acrospermaceae</taxon>
        <taxon>Pseudovirgaria</taxon>
    </lineage>
</organism>
<feature type="compositionally biased region" description="Polar residues" evidence="1">
    <location>
        <begin position="83"/>
        <end position="95"/>
    </location>
</feature>
<evidence type="ECO:0000256" key="1">
    <source>
        <dbReference type="SAM" id="MobiDB-lite"/>
    </source>
</evidence>
<dbReference type="AlphaFoldDB" id="A0A6A6WLG1"/>
<name>A0A6A6WLG1_9PEZI</name>
<evidence type="ECO:0000313" key="2">
    <source>
        <dbReference type="EMBL" id="KAF2763045.1"/>
    </source>
</evidence>
<feature type="region of interest" description="Disordered" evidence="1">
    <location>
        <begin position="1"/>
        <end position="24"/>
    </location>
</feature>
<dbReference type="GeneID" id="54487360"/>
<dbReference type="EMBL" id="ML996565">
    <property type="protein sequence ID" value="KAF2763045.1"/>
    <property type="molecule type" value="Genomic_DNA"/>
</dbReference>
<evidence type="ECO:0000313" key="3">
    <source>
        <dbReference type="Proteomes" id="UP000799437"/>
    </source>
</evidence>
<dbReference type="OrthoDB" id="4222821at2759"/>
<gene>
    <name evidence="2" type="ORF">EJ05DRAFT_495886</name>
</gene>
<proteinExistence type="predicted"/>
<reference evidence="2" key="1">
    <citation type="journal article" date="2020" name="Stud. Mycol.">
        <title>101 Dothideomycetes genomes: a test case for predicting lifestyles and emergence of pathogens.</title>
        <authorList>
            <person name="Haridas S."/>
            <person name="Albert R."/>
            <person name="Binder M."/>
            <person name="Bloem J."/>
            <person name="Labutti K."/>
            <person name="Salamov A."/>
            <person name="Andreopoulos B."/>
            <person name="Baker S."/>
            <person name="Barry K."/>
            <person name="Bills G."/>
            <person name="Bluhm B."/>
            <person name="Cannon C."/>
            <person name="Castanera R."/>
            <person name="Culley D."/>
            <person name="Daum C."/>
            <person name="Ezra D."/>
            <person name="Gonzalez J."/>
            <person name="Henrissat B."/>
            <person name="Kuo A."/>
            <person name="Liang C."/>
            <person name="Lipzen A."/>
            <person name="Lutzoni F."/>
            <person name="Magnuson J."/>
            <person name="Mondo S."/>
            <person name="Nolan M."/>
            <person name="Ohm R."/>
            <person name="Pangilinan J."/>
            <person name="Park H.-J."/>
            <person name="Ramirez L."/>
            <person name="Alfaro M."/>
            <person name="Sun H."/>
            <person name="Tritt A."/>
            <person name="Yoshinaga Y."/>
            <person name="Zwiers L.-H."/>
            <person name="Turgeon B."/>
            <person name="Goodwin S."/>
            <person name="Spatafora J."/>
            <person name="Crous P."/>
            <person name="Grigoriev I."/>
        </authorList>
    </citation>
    <scope>NUCLEOTIDE SEQUENCE</scope>
    <source>
        <strain evidence="2">CBS 121739</strain>
    </source>
</reference>
<protein>
    <recommendedName>
        <fullName evidence="4">Aflatoxin regulatory protein domain-containing protein</fullName>
    </recommendedName>
</protein>
<dbReference type="Proteomes" id="UP000799437">
    <property type="component" value="Unassembled WGS sequence"/>
</dbReference>